<feature type="domain" description="SnoaL-like" evidence="1">
    <location>
        <begin position="43"/>
        <end position="142"/>
    </location>
</feature>
<reference evidence="3" key="1">
    <citation type="submission" date="2020-01" db="EMBL/GenBank/DDBJ databases">
        <title>Sphingomonas sp. strain CSW-10.</title>
        <authorList>
            <person name="Chen W.-M."/>
        </authorList>
    </citation>
    <scope>NUCLEOTIDE SEQUENCE [LARGE SCALE GENOMIC DNA]</scope>
    <source>
        <strain evidence="3">FSY-8</strain>
    </source>
</reference>
<dbReference type="PANTHER" id="PTHR38436:SF1">
    <property type="entry name" value="ESTER CYCLASE"/>
    <property type="match status" value="1"/>
</dbReference>
<accession>A0ABW9XG17</accession>
<dbReference type="RefSeq" id="WP_161719496.1">
    <property type="nucleotide sequence ID" value="NZ_JAAAPO010000005.1"/>
</dbReference>
<dbReference type="InterPro" id="IPR009959">
    <property type="entry name" value="Cyclase_SnoaL-like"/>
</dbReference>
<dbReference type="EMBL" id="JAAAPO010000005">
    <property type="protein sequence ID" value="NBC37429.1"/>
    <property type="molecule type" value="Genomic_DNA"/>
</dbReference>
<evidence type="ECO:0000313" key="3">
    <source>
        <dbReference type="Proteomes" id="UP000753724"/>
    </source>
</evidence>
<dbReference type="Pfam" id="PF12680">
    <property type="entry name" value="SnoaL_2"/>
    <property type="match status" value="1"/>
</dbReference>
<proteinExistence type="predicted"/>
<dbReference type="Proteomes" id="UP000753724">
    <property type="component" value="Unassembled WGS sequence"/>
</dbReference>
<dbReference type="SUPFAM" id="SSF54427">
    <property type="entry name" value="NTF2-like"/>
    <property type="match status" value="1"/>
</dbReference>
<dbReference type="PANTHER" id="PTHR38436">
    <property type="entry name" value="POLYKETIDE CYCLASE SNOAL-LIKE DOMAIN"/>
    <property type="match status" value="1"/>
</dbReference>
<organism evidence="2 3">
    <name type="scientific">Novosphingobium ovatum</name>
    <dbReference type="NCBI Taxonomy" id="1908523"/>
    <lineage>
        <taxon>Bacteria</taxon>
        <taxon>Pseudomonadati</taxon>
        <taxon>Pseudomonadota</taxon>
        <taxon>Alphaproteobacteria</taxon>
        <taxon>Sphingomonadales</taxon>
        <taxon>Sphingomonadaceae</taxon>
        <taxon>Novosphingobium</taxon>
    </lineage>
</organism>
<evidence type="ECO:0000259" key="1">
    <source>
        <dbReference type="Pfam" id="PF12680"/>
    </source>
</evidence>
<dbReference type="Gene3D" id="3.10.450.50">
    <property type="match status" value="1"/>
</dbReference>
<dbReference type="InterPro" id="IPR032710">
    <property type="entry name" value="NTF2-like_dom_sf"/>
</dbReference>
<dbReference type="InterPro" id="IPR037401">
    <property type="entry name" value="SnoaL-like"/>
</dbReference>
<name>A0ABW9XG17_9SPHN</name>
<sequence length="162" mass="18526">MPDQSPPPMPPSAAVTTREAQLRLLDSPDPRLAANKRLVWDMYREIVQGGHADRVEAYFTPEYIQHNPNVASGRDSLAAFLRGSRPARPLEDRIVLPMLNIIAEGNHVLVMSERPMRDEAGHPYRTTWFDMYRIENGKIAEHWDPALKSAAMQHFDPNRMEK</sequence>
<evidence type="ECO:0000313" key="2">
    <source>
        <dbReference type="EMBL" id="NBC37429.1"/>
    </source>
</evidence>
<gene>
    <name evidence="2" type="ORF">GTZ99_12805</name>
</gene>
<protein>
    <recommendedName>
        <fullName evidence="1">SnoaL-like domain-containing protein</fullName>
    </recommendedName>
</protein>
<comment type="caution">
    <text evidence="2">The sequence shown here is derived from an EMBL/GenBank/DDBJ whole genome shotgun (WGS) entry which is preliminary data.</text>
</comment>
<keyword evidence="3" id="KW-1185">Reference proteome</keyword>